<comment type="caution">
    <text evidence="2">The sequence shown here is derived from an EMBL/GenBank/DDBJ whole genome shotgun (WGS) entry which is preliminary data.</text>
</comment>
<organism evidence="2 3">
    <name type="scientific">Prunus yedoensis var. nudiflora</name>
    <dbReference type="NCBI Taxonomy" id="2094558"/>
    <lineage>
        <taxon>Eukaryota</taxon>
        <taxon>Viridiplantae</taxon>
        <taxon>Streptophyta</taxon>
        <taxon>Embryophyta</taxon>
        <taxon>Tracheophyta</taxon>
        <taxon>Spermatophyta</taxon>
        <taxon>Magnoliopsida</taxon>
        <taxon>eudicotyledons</taxon>
        <taxon>Gunneridae</taxon>
        <taxon>Pentapetalae</taxon>
        <taxon>rosids</taxon>
        <taxon>fabids</taxon>
        <taxon>Rosales</taxon>
        <taxon>Rosaceae</taxon>
        <taxon>Amygdaloideae</taxon>
        <taxon>Amygdaleae</taxon>
        <taxon>Prunus</taxon>
    </lineage>
</organism>
<dbReference type="Pfam" id="PF03140">
    <property type="entry name" value="DUF247"/>
    <property type="match status" value="1"/>
</dbReference>
<dbReference type="EMBL" id="PJQY01000614">
    <property type="protein sequence ID" value="PQQ09498.1"/>
    <property type="molecule type" value="Genomic_DNA"/>
</dbReference>
<dbReference type="OrthoDB" id="1862127at2759"/>
<name>A0A314YXB8_PRUYE</name>
<evidence type="ECO:0000256" key="1">
    <source>
        <dbReference type="SAM" id="MobiDB-lite"/>
    </source>
</evidence>
<protein>
    <submittedName>
        <fullName evidence="2">UPF0481 protein</fullName>
    </submittedName>
</protein>
<proteinExistence type="predicted"/>
<feature type="compositionally biased region" description="Polar residues" evidence="1">
    <location>
        <begin position="1"/>
        <end position="11"/>
    </location>
</feature>
<dbReference type="PANTHER" id="PTHR31170">
    <property type="entry name" value="BNAC04G53230D PROTEIN"/>
    <property type="match status" value="1"/>
</dbReference>
<reference evidence="2 3" key="1">
    <citation type="submission" date="2018-02" db="EMBL/GenBank/DDBJ databases">
        <title>Draft genome of wild Prunus yedoensis var. nudiflora.</title>
        <authorList>
            <person name="Baek S."/>
            <person name="Kim J.-H."/>
            <person name="Choi K."/>
            <person name="Kim G.-B."/>
            <person name="Cho A."/>
            <person name="Jang H."/>
            <person name="Shin C.-H."/>
            <person name="Yu H.-J."/>
            <person name="Mun J.-H."/>
        </authorList>
    </citation>
    <scope>NUCLEOTIDE SEQUENCE [LARGE SCALE GENOMIC DNA]</scope>
    <source>
        <strain evidence="3">cv. Jeju island</strain>
        <tissue evidence="2">Leaf</tissue>
    </source>
</reference>
<evidence type="ECO:0000313" key="2">
    <source>
        <dbReference type="EMBL" id="PQQ09498.1"/>
    </source>
</evidence>
<sequence>MQTNLESGNESMTKESNDSDQPLIEPETKDREGSVPEANNENQNKDILLASLIEKKLEQASNPFSVDRCIYRIPDLLRKHNEKAFVPFLVSIGPLHRGNENLKTMEEVKRSYSRCLLDLDRKPPPEPNLEYLVTAIRTIEQACRNCYPENIGMTTDEFIKMMVIDGCFILEFCYRFARYAGEVSADSEDRLFSTSWMRLAVLNDLVLLENQIPWIALECLFSRTSKLEKPDLSELIQNTFNAYTGGLPPKPSDENLKYRHLLDFIRNSLLGSYGRSQSNASSEVSHMIPSVTELRLAGVKFRYRNGGDKMLKITLKNGVMKIPSISVLEENKESLLGNLIAYEQCQHGLGYQITSYVLLLDSLLKSRKDVKFLFEKKILEKVWSSKEVAGFFSRVYINTRLYKYSYPEVQEEVNAYLASPWHKWKMILRRDYLKNPCSSS</sequence>
<accession>A0A314YXB8</accession>
<dbReference type="InterPro" id="IPR004158">
    <property type="entry name" value="DUF247_pln"/>
</dbReference>
<dbReference type="AlphaFoldDB" id="A0A314YXB8"/>
<gene>
    <name evidence="2" type="ORF">Pyn_31620</name>
</gene>
<dbReference type="STRING" id="2094558.A0A314YXB8"/>
<dbReference type="Proteomes" id="UP000250321">
    <property type="component" value="Unassembled WGS sequence"/>
</dbReference>
<keyword evidence="3" id="KW-1185">Reference proteome</keyword>
<evidence type="ECO:0000313" key="3">
    <source>
        <dbReference type="Proteomes" id="UP000250321"/>
    </source>
</evidence>
<feature type="region of interest" description="Disordered" evidence="1">
    <location>
        <begin position="1"/>
        <end position="43"/>
    </location>
</feature>
<dbReference type="PANTHER" id="PTHR31170:SF17">
    <property type="match status" value="1"/>
</dbReference>